<dbReference type="Pfam" id="PF08544">
    <property type="entry name" value="GHMP_kinases_C"/>
    <property type="match status" value="1"/>
</dbReference>
<dbReference type="AlphaFoldDB" id="A0A133V665"/>
<comment type="subcellular location">
    <subcellularLocation>
        <location evidence="1 14">Cytoplasm</location>
    </subcellularLocation>
</comment>
<evidence type="ECO:0000256" key="14">
    <source>
        <dbReference type="HAMAP-Rule" id="MF_00217"/>
    </source>
</evidence>
<evidence type="ECO:0000256" key="13">
    <source>
        <dbReference type="ARBA" id="ARBA00029438"/>
    </source>
</evidence>
<dbReference type="UniPathway" id="UPA00057">
    <property type="reaction ID" value="UER00098"/>
</dbReference>
<proteinExistence type="inferred from homology"/>
<dbReference type="GO" id="GO:0000287">
    <property type="term" value="F:magnesium ion binding"/>
    <property type="evidence" value="ECO:0007669"/>
    <property type="project" value="UniProtKB-UniRule"/>
</dbReference>
<dbReference type="InterPro" id="IPR022937">
    <property type="entry name" value="Mevalonate_kinase_arc"/>
</dbReference>
<evidence type="ECO:0000256" key="1">
    <source>
        <dbReference type="ARBA" id="ARBA00004496"/>
    </source>
</evidence>
<keyword evidence="9 14" id="KW-0067">ATP-binding</keyword>
<gene>
    <name evidence="14" type="primary">mvk</name>
    <name evidence="17" type="ORF">AKJ44_01795</name>
</gene>
<dbReference type="GO" id="GO:0019287">
    <property type="term" value="P:isopentenyl diphosphate biosynthetic process, mevalonate pathway"/>
    <property type="evidence" value="ECO:0007669"/>
    <property type="project" value="UniProtKB-UniRule"/>
</dbReference>
<sequence>MIASAPGQIFLFGEHAVVYSQPALAAPIDLRTRVKSESRDDMRVLVDSEGVGKLEGVVRGKGGQWTIEKKSGDVRELEHVVKAVESTFSHLGDGGGLELEILSDIPVGSGLGSSSAVTTATIAATSAVMGEVLDGEDVSELAFSAEKAVQGPASRTGVSVATQGGFARIQGREMENLEELPPLDIVIGYTGIYGSTAETVRRVKQLRESNPMITNPILETIGAITQAGIQAVKEGDFKKVGALMNANQNLLEGLRVSSEDLDRLITAARGSGALGAKLTGGGGGGSMIALSESDPQGIVEAIKEVGGQPIATEIGVEGLKVE</sequence>
<evidence type="ECO:0000256" key="11">
    <source>
        <dbReference type="ARBA" id="ARBA00023098"/>
    </source>
</evidence>
<dbReference type="SUPFAM" id="SSF55060">
    <property type="entry name" value="GHMP Kinase, C-terminal domain"/>
    <property type="match status" value="1"/>
</dbReference>
<comment type="similarity">
    <text evidence="2 14">Belongs to the GHMP kinase family. Mevalonate kinase subfamily.</text>
</comment>
<dbReference type="EC" id="2.7.1.36" evidence="3 14"/>
<comment type="catalytic activity">
    <reaction evidence="14">
        <text>(R)-mevalonate + ATP = (R)-5-phosphomevalonate + ADP + H(+)</text>
        <dbReference type="Rhea" id="RHEA:17065"/>
        <dbReference type="ChEBI" id="CHEBI:15378"/>
        <dbReference type="ChEBI" id="CHEBI:30616"/>
        <dbReference type="ChEBI" id="CHEBI:36464"/>
        <dbReference type="ChEBI" id="CHEBI:58146"/>
        <dbReference type="ChEBI" id="CHEBI:456216"/>
        <dbReference type="EC" id="2.7.1.36"/>
    </reaction>
</comment>
<evidence type="ECO:0000256" key="9">
    <source>
        <dbReference type="ARBA" id="ARBA00022840"/>
    </source>
</evidence>
<dbReference type="InterPro" id="IPR006203">
    <property type="entry name" value="GHMP_knse_ATP-bd_CS"/>
</dbReference>
<evidence type="ECO:0000256" key="7">
    <source>
        <dbReference type="ARBA" id="ARBA00022741"/>
    </source>
</evidence>
<evidence type="ECO:0000259" key="16">
    <source>
        <dbReference type="Pfam" id="PF08544"/>
    </source>
</evidence>
<keyword evidence="11 14" id="KW-0443">Lipid metabolism</keyword>
<feature type="domain" description="GHMP kinase C-terminal" evidence="16">
    <location>
        <begin position="230"/>
        <end position="306"/>
    </location>
</feature>
<evidence type="ECO:0000256" key="8">
    <source>
        <dbReference type="ARBA" id="ARBA00022777"/>
    </source>
</evidence>
<evidence type="ECO:0000256" key="10">
    <source>
        <dbReference type="ARBA" id="ARBA00022842"/>
    </source>
</evidence>
<evidence type="ECO:0000259" key="15">
    <source>
        <dbReference type="Pfam" id="PF00288"/>
    </source>
</evidence>
<keyword evidence="5 14" id="KW-0444">Lipid biosynthesis</keyword>
<dbReference type="PATRIC" id="fig|1698274.3.peg.227"/>
<dbReference type="InterPro" id="IPR006204">
    <property type="entry name" value="GHMP_kinase_N_dom"/>
</dbReference>
<comment type="caution">
    <text evidence="17">The sequence shown here is derived from an EMBL/GenBank/DDBJ whole genome shotgun (WGS) entry which is preliminary data.</text>
</comment>
<protein>
    <recommendedName>
        <fullName evidence="3 14">Mevalonate kinase</fullName>
        <shortName evidence="14">MK</shortName>
        <shortName evidence="14">MVK</shortName>
        <ecNumber evidence="3 14">2.7.1.36</ecNumber>
    </recommendedName>
</protein>
<dbReference type="GO" id="GO:0005524">
    <property type="term" value="F:ATP binding"/>
    <property type="evidence" value="ECO:0007669"/>
    <property type="project" value="UniProtKB-UniRule"/>
</dbReference>
<evidence type="ECO:0000256" key="4">
    <source>
        <dbReference type="ARBA" id="ARBA00022490"/>
    </source>
</evidence>
<dbReference type="GO" id="GO:0005829">
    <property type="term" value="C:cytosol"/>
    <property type="evidence" value="ECO:0007669"/>
    <property type="project" value="TreeGrafter"/>
</dbReference>
<keyword evidence="10 14" id="KW-0460">Magnesium</keyword>
<dbReference type="Pfam" id="PF00288">
    <property type="entry name" value="GHMP_kinases_N"/>
    <property type="match status" value="1"/>
</dbReference>
<keyword evidence="8 14" id="KW-0418">Kinase</keyword>
<dbReference type="Gene3D" id="3.30.230.10">
    <property type="match status" value="1"/>
</dbReference>
<dbReference type="InterPro" id="IPR006205">
    <property type="entry name" value="Mev_gal_kin"/>
</dbReference>
<evidence type="ECO:0000256" key="3">
    <source>
        <dbReference type="ARBA" id="ARBA00012103"/>
    </source>
</evidence>
<evidence type="ECO:0000256" key="5">
    <source>
        <dbReference type="ARBA" id="ARBA00022516"/>
    </source>
</evidence>
<keyword evidence="12 14" id="KW-0414">Isoprene biosynthesis</keyword>
<evidence type="ECO:0000256" key="2">
    <source>
        <dbReference type="ARBA" id="ARBA00006495"/>
    </source>
</evidence>
<comment type="caution">
    <text evidence="14">Lacks conserved residue(s) required for the propagation of feature annotation.</text>
</comment>
<dbReference type="InterPro" id="IPR020568">
    <property type="entry name" value="Ribosomal_Su5_D2-typ_SF"/>
</dbReference>
<dbReference type="Proteomes" id="UP000070035">
    <property type="component" value="Unassembled WGS sequence"/>
</dbReference>
<dbReference type="GO" id="GO:0004496">
    <property type="term" value="F:mevalonate kinase activity"/>
    <property type="evidence" value="ECO:0007669"/>
    <property type="project" value="UniProtKB-UniRule"/>
</dbReference>
<dbReference type="PANTHER" id="PTHR43290">
    <property type="entry name" value="MEVALONATE KINASE"/>
    <property type="match status" value="1"/>
</dbReference>
<dbReference type="NCBIfam" id="TIGR00549">
    <property type="entry name" value="mevalon_kin"/>
    <property type="match status" value="1"/>
</dbReference>
<evidence type="ECO:0000313" key="17">
    <source>
        <dbReference type="EMBL" id="KXB01935.1"/>
    </source>
</evidence>
<dbReference type="PROSITE" id="PS00627">
    <property type="entry name" value="GHMP_KINASES_ATP"/>
    <property type="match status" value="1"/>
</dbReference>
<keyword evidence="7 14" id="KW-0547">Nucleotide-binding</keyword>
<evidence type="ECO:0000256" key="12">
    <source>
        <dbReference type="ARBA" id="ARBA00023229"/>
    </source>
</evidence>
<comment type="subunit">
    <text evidence="14">Homodimer.</text>
</comment>
<dbReference type="HAMAP" id="MF_00217">
    <property type="entry name" value="Mevalonate_kinase"/>
    <property type="match status" value="1"/>
</dbReference>
<dbReference type="InterPro" id="IPR036554">
    <property type="entry name" value="GHMP_kinase_C_sf"/>
</dbReference>
<dbReference type="PRINTS" id="PR00959">
    <property type="entry name" value="MEVGALKINASE"/>
</dbReference>
<accession>A0A133V665</accession>
<keyword evidence="6 14" id="KW-0808">Transferase</keyword>
<feature type="domain" description="GHMP kinase N-terminal" evidence="15">
    <location>
        <begin position="79"/>
        <end position="154"/>
    </location>
</feature>
<evidence type="ECO:0000313" key="18">
    <source>
        <dbReference type="Proteomes" id="UP000070035"/>
    </source>
</evidence>
<comment type="cofactor">
    <cofactor evidence="14">
        <name>Mg(2+)</name>
        <dbReference type="ChEBI" id="CHEBI:18420"/>
    </cofactor>
</comment>
<name>A0A133V665_9EURY</name>
<dbReference type="EMBL" id="LHXY01000020">
    <property type="protein sequence ID" value="KXB01935.1"/>
    <property type="molecule type" value="Genomic_DNA"/>
</dbReference>
<dbReference type="InterPro" id="IPR014721">
    <property type="entry name" value="Ribsml_uS5_D2-typ_fold_subgr"/>
</dbReference>
<dbReference type="SUPFAM" id="SSF54211">
    <property type="entry name" value="Ribosomal protein S5 domain 2-like"/>
    <property type="match status" value="1"/>
</dbReference>
<dbReference type="InterPro" id="IPR013750">
    <property type="entry name" value="GHMP_kinase_C_dom"/>
</dbReference>
<dbReference type="PANTHER" id="PTHR43290:SF2">
    <property type="entry name" value="MEVALONATE KINASE"/>
    <property type="match status" value="1"/>
</dbReference>
<evidence type="ECO:0000256" key="6">
    <source>
        <dbReference type="ARBA" id="ARBA00022679"/>
    </source>
</evidence>
<comment type="pathway">
    <text evidence="13 14">Isoprenoid biosynthesis; isopentenyl diphosphate biosynthesis via mevalonate pathway; isopentenyl diphosphate from (R)-mevalonate: step 1/3.</text>
</comment>
<dbReference type="Gene3D" id="3.30.70.890">
    <property type="entry name" value="GHMP kinase, C-terminal domain"/>
    <property type="match status" value="1"/>
</dbReference>
<comment type="function">
    <text evidence="14">Catalyzes the phosphorylation of (R)-mevalonate (MVA) to (R)-mevalonate 5-phosphate (MVAP). Functions in the mevalonate (MVA) pathway leading to isopentenyl diphosphate (IPP), a key precursor for the biosynthesis of isoprenoid compounds such as archaeal membrane lipids.</text>
</comment>
<keyword evidence="4 14" id="KW-0963">Cytoplasm</keyword>
<keyword evidence="18" id="KW-1185">Reference proteome</keyword>
<reference evidence="17 18" key="1">
    <citation type="journal article" date="2016" name="Sci. Rep.">
        <title>Metabolic traits of an uncultured archaeal lineage -MSBL1- from brine pools of the Red Sea.</title>
        <authorList>
            <person name="Mwirichia R."/>
            <person name="Alam I."/>
            <person name="Rashid M."/>
            <person name="Vinu M."/>
            <person name="Ba-Alawi W."/>
            <person name="Anthony Kamau A."/>
            <person name="Kamanda Ngugi D."/>
            <person name="Goker M."/>
            <person name="Klenk H.P."/>
            <person name="Bajic V."/>
            <person name="Stingl U."/>
        </authorList>
    </citation>
    <scope>NUCLEOTIDE SEQUENCE [LARGE SCALE GENOMIC DNA]</scope>
    <source>
        <strain evidence="17">SCGC-AAA261F17</strain>
    </source>
</reference>
<organism evidence="17 18">
    <name type="scientific">candidate division MSBL1 archaeon SCGC-AAA261F17</name>
    <dbReference type="NCBI Taxonomy" id="1698274"/>
    <lineage>
        <taxon>Archaea</taxon>
        <taxon>Methanobacteriati</taxon>
        <taxon>Methanobacteriota</taxon>
        <taxon>candidate division MSBL1</taxon>
    </lineage>
</organism>